<keyword evidence="8" id="KW-0406">Ion transport</keyword>
<dbReference type="PANTHER" id="PTHR32024">
    <property type="entry name" value="TRK SYSTEM POTASSIUM UPTAKE PROTEIN TRKG-RELATED"/>
    <property type="match status" value="1"/>
</dbReference>
<dbReference type="NCBIfam" id="TIGR00933">
    <property type="entry name" value="2a38"/>
    <property type="match status" value="1"/>
</dbReference>
<keyword evidence="3" id="KW-1003">Cell membrane</keyword>
<evidence type="ECO:0000256" key="8">
    <source>
        <dbReference type="ARBA" id="ARBA00023065"/>
    </source>
</evidence>
<evidence type="ECO:0000256" key="9">
    <source>
        <dbReference type="ARBA" id="ARBA00023136"/>
    </source>
</evidence>
<keyword evidence="12" id="KW-1185">Reference proteome</keyword>
<evidence type="ECO:0000256" key="6">
    <source>
        <dbReference type="ARBA" id="ARBA00022958"/>
    </source>
</evidence>
<comment type="caution">
    <text evidence="11">The sequence shown here is derived from an EMBL/GenBank/DDBJ whole genome shotgun (WGS) entry which is preliminary data.</text>
</comment>
<dbReference type="InterPro" id="IPR003445">
    <property type="entry name" value="Cat_transpt"/>
</dbReference>
<dbReference type="EMBL" id="JACSNV010000004">
    <property type="protein sequence ID" value="MBM6877223.1"/>
    <property type="molecule type" value="Genomic_DNA"/>
</dbReference>
<feature type="transmembrane region" description="Helical" evidence="10">
    <location>
        <begin position="189"/>
        <end position="208"/>
    </location>
</feature>
<name>A0ABS2G9H9_9FIRM</name>
<feature type="transmembrane region" description="Helical" evidence="10">
    <location>
        <begin position="127"/>
        <end position="147"/>
    </location>
</feature>
<dbReference type="RefSeq" id="WP_205133235.1">
    <property type="nucleotide sequence ID" value="NZ_JACSNT010000005.1"/>
</dbReference>
<dbReference type="PANTHER" id="PTHR32024:SF1">
    <property type="entry name" value="KTR SYSTEM POTASSIUM UPTAKE PROTEIN B"/>
    <property type="match status" value="1"/>
</dbReference>
<keyword evidence="5 10" id="KW-0812">Transmembrane</keyword>
<evidence type="ECO:0000256" key="3">
    <source>
        <dbReference type="ARBA" id="ARBA00022475"/>
    </source>
</evidence>
<feature type="transmembrane region" description="Helical" evidence="10">
    <location>
        <begin position="228"/>
        <end position="246"/>
    </location>
</feature>
<dbReference type="InterPro" id="IPR004772">
    <property type="entry name" value="TrkH"/>
</dbReference>
<evidence type="ECO:0000256" key="5">
    <source>
        <dbReference type="ARBA" id="ARBA00022692"/>
    </source>
</evidence>
<evidence type="ECO:0000313" key="11">
    <source>
        <dbReference type="EMBL" id="MBM6877223.1"/>
    </source>
</evidence>
<keyword evidence="7 10" id="KW-1133">Transmembrane helix</keyword>
<keyword evidence="6" id="KW-0630">Potassium</keyword>
<feature type="transmembrane region" description="Helical" evidence="10">
    <location>
        <begin position="402"/>
        <end position="423"/>
    </location>
</feature>
<evidence type="ECO:0000313" key="12">
    <source>
        <dbReference type="Proteomes" id="UP000729290"/>
    </source>
</evidence>
<keyword evidence="9 10" id="KW-0472">Membrane</keyword>
<protein>
    <submittedName>
        <fullName evidence="11">Trk family potassium uptake protein</fullName>
    </submittedName>
</protein>
<evidence type="ECO:0000256" key="10">
    <source>
        <dbReference type="SAM" id="Phobius"/>
    </source>
</evidence>
<keyword evidence="4" id="KW-0633">Potassium transport</keyword>
<dbReference type="Pfam" id="PF02386">
    <property type="entry name" value="TrkH"/>
    <property type="match status" value="1"/>
</dbReference>
<evidence type="ECO:0000256" key="1">
    <source>
        <dbReference type="ARBA" id="ARBA00004651"/>
    </source>
</evidence>
<feature type="transmembrane region" description="Helical" evidence="10">
    <location>
        <begin position="346"/>
        <end position="370"/>
    </location>
</feature>
<evidence type="ECO:0000256" key="4">
    <source>
        <dbReference type="ARBA" id="ARBA00022538"/>
    </source>
</evidence>
<dbReference type="Proteomes" id="UP000729290">
    <property type="component" value="Unassembled WGS sequence"/>
</dbReference>
<gene>
    <name evidence="11" type="ORF">H9X83_03485</name>
</gene>
<organism evidence="11 12">
    <name type="scientific">Anaerotignum lactatifermentans</name>
    <dbReference type="NCBI Taxonomy" id="160404"/>
    <lineage>
        <taxon>Bacteria</taxon>
        <taxon>Bacillati</taxon>
        <taxon>Bacillota</taxon>
        <taxon>Clostridia</taxon>
        <taxon>Lachnospirales</taxon>
        <taxon>Anaerotignaceae</taxon>
        <taxon>Anaerotignum</taxon>
    </lineage>
</organism>
<proteinExistence type="predicted"/>
<reference evidence="11 12" key="1">
    <citation type="journal article" date="2021" name="Sci. Rep.">
        <title>The distribution of antibiotic resistance genes in chicken gut microbiota commensals.</title>
        <authorList>
            <person name="Juricova H."/>
            <person name="Matiasovicova J."/>
            <person name="Kubasova T."/>
            <person name="Cejkova D."/>
            <person name="Rychlik I."/>
        </authorList>
    </citation>
    <scope>NUCLEOTIDE SEQUENCE [LARGE SCALE GENOMIC DNA]</scope>
    <source>
        <strain evidence="11 12">An431b</strain>
    </source>
</reference>
<feature type="transmembrane region" description="Helical" evidence="10">
    <location>
        <begin position="72"/>
        <end position="95"/>
    </location>
</feature>
<comment type="subcellular location">
    <subcellularLocation>
        <location evidence="1">Cell membrane</location>
        <topology evidence="1">Multi-pass membrane protein</topology>
    </subcellularLocation>
</comment>
<accession>A0ABS2G9H9</accession>
<feature type="transmembrane region" description="Helical" evidence="10">
    <location>
        <begin position="305"/>
        <end position="325"/>
    </location>
</feature>
<evidence type="ECO:0000256" key="7">
    <source>
        <dbReference type="ARBA" id="ARBA00022989"/>
    </source>
</evidence>
<keyword evidence="2" id="KW-0813">Transport</keyword>
<sequence length="441" mass="47312">MKKLKMSNLQIVAAGYFLVVLTGTLLLMLPVATVDGADTSLLDALFTAVSASCVTGLVVQDTGTHWTLFGQLVILALIQIGGLGFMTISLSFLMLTRKKIGLRHREVMVESINSSQIGGVVRLTRKILIVTAVVEGIGALLLSLRFVPQYGTAKGLYFGVFHSISAFCNAGFDLMGNYDSIVAYSADPLVNFTLMGLITIGGLGFLVWEDLWQKKWRLHRLRLQSKIVLSASFLLTVGGGLVLLLLEANNLNVGMDSGERILTALFQSCTARTAGFNSVDPAAMTGGSKLVMMTLMFIGGSPGSTAGGIKTTTIVVILMYTLAGIRHERSANIFGRSLGDDELHKAVYVFFVNLLFVLCGTTVICALQNLQLTDVLFEAFSAMGTVGITTGITRDLIPASQLVIIFLMYCGRVGSISFAVALMERKATPPVTMPSERINIG</sequence>
<evidence type="ECO:0000256" key="2">
    <source>
        <dbReference type="ARBA" id="ARBA00022448"/>
    </source>
</evidence>